<evidence type="ECO:0000313" key="1">
    <source>
        <dbReference type="EMBL" id="EMF02429.1"/>
    </source>
</evidence>
<gene>
    <name evidence="1" type="ORF">H340_01244</name>
</gene>
<evidence type="ECO:0000313" key="2">
    <source>
        <dbReference type="Proteomes" id="UP000011740"/>
    </source>
</evidence>
<sequence>MTEQQNTVNVAELQVGTHIRVVGRDTRGWTVVREGYLVAEPKHTTAQWDLKRRRVVRLHVDKEPDALPSRQNWTTVLPDATAVVD</sequence>
<accession>M3AB80</accession>
<dbReference type="EMBL" id="AORZ01000002">
    <property type="protein sequence ID" value="EMF02429.1"/>
    <property type="molecule type" value="Genomic_DNA"/>
</dbReference>
<dbReference type="Proteomes" id="UP000011740">
    <property type="component" value="Unassembled WGS sequence"/>
</dbReference>
<name>M3AB80_STRM1</name>
<dbReference type="RefSeq" id="WP_004938076.1">
    <property type="nucleotide sequence ID" value="NZ_AORZ01000002.1"/>
</dbReference>
<reference evidence="1 2" key="1">
    <citation type="journal article" date="2013" name="Genome Announc.">
        <title>Whole-Genome Shotgun Assembly and Analysis of the Genome of Streptomyces mobaraensis DSM 40847, a Strain for Industrial Production of Microbial Transglutaminase.</title>
        <authorList>
            <person name="Yang H."/>
            <person name="He T."/>
            <person name="Wu W."/>
            <person name="Zhu W."/>
            <person name="Lu B."/>
            <person name="Sun W."/>
        </authorList>
    </citation>
    <scope>NUCLEOTIDE SEQUENCE [LARGE SCALE GENOMIC DNA]</scope>
    <source>
        <strain evidence="1 2">DSM 40847</strain>
    </source>
</reference>
<comment type="caution">
    <text evidence="1">The sequence shown here is derived from an EMBL/GenBank/DDBJ whole genome shotgun (WGS) entry which is preliminary data.</text>
</comment>
<dbReference type="AlphaFoldDB" id="M3AB80"/>
<protein>
    <submittedName>
        <fullName evidence="1">Uncharacterized protein</fullName>
    </submittedName>
</protein>
<organism evidence="1 2">
    <name type="scientific">Streptomyces mobaraensis (strain ATCC 29032 / DSM 40847 / JCM 4168 / NBRC 13819 / NCIMB 11159 / IPCR 16-22)</name>
    <dbReference type="NCBI Taxonomy" id="1223523"/>
    <lineage>
        <taxon>Bacteria</taxon>
        <taxon>Bacillati</taxon>
        <taxon>Actinomycetota</taxon>
        <taxon>Actinomycetes</taxon>
        <taxon>Kitasatosporales</taxon>
        <taxon>Streptomycetaceae</taxon>
        <taxon>Streptomyces</taxon>
    </lineage>
</organism>
<proteinExistence type="predicted"/>
<dbReference type="STRING" id="1223523.H340_01244"/>